<dbReference type="EMBL" id="APAU02000084">
    <property type="protein sequence ID" value="EUB57437.1"/>
    <property type="molecule type" value="Genomic_DNA"/>
</dbReference>
<evidence type="ECO:0000259" key="11">
    <source>
        <dbReference type="PROSITE" id="PS50003"/>
    </source>
</evidence>
<evidence type="ECO:0000256" key="3">
    <source>
        <dbReference type="ARBA" id="ARBA00022490"/>
    </source>
</evidence>
<dbReference type="Gene3D" id="2.60.40.150">
    <property type="entry name" value="C2 domain"/>
    <property type="match status" value="1"/>
</dbReference>
<evidence type="ECO:0000259" key="13">
    <source>
        <dbReference type="PROSITE" id="PS50010"/>
    </source>
</evidence>
<dbReference type="InterPro" id="IPR018247">
    <property type="entry name" value="EF_Hand_1_Ca_BS"/>
</dbReference>
<evidence type="ECO:0000259" key="12">
    <source>
        <dbReference type="PROSITE" id="PS50004"/>
    </source>
</evidence>
<feature type="domain" description="C2" evidence="12">
    <location>
        <begin position="1543"/>
        <end position="1662"/>
    </location>
</feature>
<keyword evidence="7" id="KW-0175">Coiled coil</keyword>
<dbReference type="SMART" id="SM00326">
    <property type="entry name" value="SH3"/>
    <property type="match status" value="4"/>
</dbReference>
<dbReference type="SMART" id="SM00027">
    <property type="entry name" value="EH"/>
    <property type="match status" value="2"/>
</dbReference>
<evidence type="ECO:0000259" key="10">
    <source>
        <dbReference type="PROSITE" id="PS50002"/>
    </source>
</evidence>
<dbReference type="InterPro" id="IPR011993">
    <property type="entry name" value="PH-like_dom_sf"/>
</dbReference>
<name>W6UH99_ECHGR</name>
<evidence type="ECO:0000313" key="17">
    <source>
        <dbReference type="Proteomes" id="UP000019149"/>
    </source>
</evidence>
<feature type="region of interest" description="Disordered" evidence="8">
    <location>
        <begin position="289"/>
        <end position="323"/>
    </location>
</feature>
<dbReference type="Gene3D" id="1.10.238.10">
    <property type="entry name" value="EF-hand"/>
    <property type="match status" value="2"/>
</dbReference>
<evidence type="ECO:0000256" key="1">
    <source>
        <dbReference type="ARBA" id="ARBA00004496"/>
    </source>
</evidence>
<dbReference type="InterPro" id="IPR000008">
    <property type="entry name" value="C2_dom"/>
</dbReference>
<dbReference type="Pfam" id="PF07653">
    <property type="entry name" value="SH3_2"/>
    <property type="match status" value="1"/>
</dbReference>
<evidence type="ECO:0000256" key="9">
    <source>
        <dbReference type="SAM" id="Phobius"/>
    </source>
</evidence>
<feature type="domain" description="SH3" evidence="10">
    <location>
        <begin position="710"/>
        <end position="770"/>
    </location>
</feature>
<feature type="coiled-coil region" evidence="7">
    <location>
        <begin position="428"/>
        <end position="514"/>
    </location>
</feature>
<keyword evidence="17" id="KW-1185">Reference proteome</keyword>
<dbReference type="GO" id="GO:0035025">
    <property type="term" value="P:positive regulation of Rho protein signal transduction"/>
    <property type="evidence" value="ECO:0007669"/>
    <property type="project" value="TreeGrafter"/>
</dbReference>
<dbReference type="PRINTS" id="PR00452">
    <property type="entry name" value="SH3DOMAIN"/>
</dbReference>
<feature type="region of interest" description="Disordered" evidence="8">
    <location>
        <begin position="550"/>
        <end position="575"/>
    </location>
</feature>
<dbReference type="InterPro" id="IPR035892">
    <property type="entry name" value="C2_domain_sf"/>
</dbReference>
<evidence type="ECO:0000256" key="8">
    <source>
        <dbReference type="SAM" id="MobiDB-lite"/>
    </source>
</evidence>
<feature type="compositionally biased region" description="Low complexity" evidence="8">
    <location>
        <begin position="1069"/>
        <end position="1086"/>
    </location>
</feature>
<dbReference type="InterPro" id="IPR002048">
    <property type="entry name" value="EF_hand_dom"/>
</dbReference>
<dbReference type="InterPro" id="IPR011992">
    <property type="entry name" value="EF-hand-dom_pair"/>
</dbReference>
<dbReference type="PROSITE" id="PS50002">
    <property type="entry name" value="SH3"/>
    <property type="match status" value="4"/>
</dbReference>
<dbReference type="CTD" id="36343394"/>
<dbReference type="InterPro" id="IPR001849">
    <property type="entry name" value="PH_domain"/>
</dbReference>
<dbReference type="CDD" id="cd00160">
    <property type="entry name" value="RhoGEF"/>
    <property type="match status" value="1"/>
</dbReference>
<dbReference type="PROSITE" id="PS00018">
    <property type="entry name" value="EF_HAND_1"/>
    <property type="match status" value="1"/>
</dbReference>
<feature type="domain" description="SH3" evidence="10">
    <location>
        <begin position="1004"/>
        <end position="1065"/>
    </location>
</feature>
<dbReference type="PROSITE" id="PS50222">
    <property type="entry name" value="EF_HAND_2"/>
    <property type="match status" value="1"/>
</dbReference>
<dbReference type="Pfam" id="PF12763">
    <property type="entry name" value="EH"/>
    <property type="match status" value="2"/>
</dbReference>
<dbReference type="GO" id="GO:0005737">
    <property type="term" value="C:cytoplasm"/>
    <property type="evidence" value="ECO:0007669"/>
    <property type="project" value="UniProtKB-SubCell"/>
</dbReference>
<dbReference type="SUPFAM" id="SSF49562">
    <property type="entry name" value="C2 domain (Calcium/lipid-binding domain, CaLB)"/>
    <property type="match status" value="1"/>
</dbReference>
<dbReference type="SMART" id="SM00054">
    <property type="entry name" value="EFh"/>
    <property type="match status" value="2"/>
</dbReference>
<dbReference type="SUPFAM" id="SSF50044">
    <property type="entry name" value="SH3-domain"/>
    <property type="match status" value="4"/>
</dbReference>
<dbReference type="CDD" id="cd00052">
    <property type="entry name" value="EH"/>
    <property type="match status" value="2"/>
</dbReference>
<dbReference type="InterPro" id="IPR000261">
    <property type="entry name" value="EH_dom"/>
</dbReference>
<keyword evidence="3" id="KW-0963">Cytoplasm</keyword>
<dbReference type="RefSeq" id="XP_024348633.1">
    <property type="nucleotide sequence ID" value="XM_024496928.1"/>
</dbReference>
<dbReference type="OMA" id="IQPRERM"/>
<dbReference type="PROSITE" id="PS50031">
    <property type="entry name" value="EH"/>
    <property type="match status" value="2"/>
</dbReference>
<feature type="domain" description="EH" evidence="14">
    <location>
        <begin position="27"/>
        <end position="115"/>
    </location>
</feature>
<dbReference type="InterPro" id="IPR056780">
    <property type="entry name" value="Renin_r_C"/>
</dbReference>
<dbReference type="SUPFAM" id="SSF50729">
    <property type="entry name" value="PH domain-like"/>
    <property type="match status" value="1"/>
</dbReference>
<dbReference type="SMART" id="SM00325">
    <property type="entry name" value="RhoGEF"/>
    <property type="match status" value="1"/>
</dbReference>
<evidence type="ECO:0000313" key="16">
    <source>
        <dbReference type="EMBL" id="EUB57437.1"/>
    </source>
</evidence>
<proteinExistence type="predicted"/>
<dbReference type="Gene3D" id="2.30.30.40">
    <property type="entry name" value="SH3 Domains"/>
    <property type="match status" value="4"/>
</dbReference>
<dbReference type="Gene3D" id="1.20.900.10">
    <property type="entry name" value="Dbl homology (DH) domain"/>
    <property type="match status" value="1"/>
</dbReference>
<dbReference type="GO" id="GO:0005509">
    <property type="term" value="F:calcium ion binding"/>
    <property type="evidence" value="ECO:0007669"/>
    <property type="project" value="InterPro"/>
</dbReference>
<feature type="domain" description="PH" evidence="11">
    <location>
        <begin position="1346"/>
        <end position="1535"/>
    </location>
</feature>
<feature type="region of interest" description="Disordered" evidence="8">
    <location>
        <begin position="111"/>
        <end position="141"/>
    </location>
</feature>
<comment type="caution">
    <text evidence="16">The sequence shown here is derived from an EMBL/GenBank/DDBJ whole genome shotgun (WGS) entry which is preliminary data.</text>
</comment>
<dbReference type="GeneID" id="36343394"/>
<dbReference type="PROSITE" id="PS50004">
    <property type="entry name" value="C2"/>
    <property type="match status" value="1"/>
</dbReference>
<keyword evidence="5" id="KW-0106">Calcium</keyword>
<dbReference type="SUPFAM" id="SSF47473">
    <property type="entry name" value="EF-hand"/>
    <property type="match status" value="2"/>
</dbReference>
<evidence type="ECO:0000256" key="6">
    <source>
        <dbReference type="PROSITE-ProRule" id="PRU00192"/>
    </source>
</evidence>
<dbReference type="InterPro" id="IPR000219">
    <property type="entry name" value="DH_dom"/>
</dbReference>
<evidence type="ECO:0000259" key="14">
    <source>
        <dbReference type="PROSITE" id="PS50031"/>
    </source>
</evidence>
<dbReference type="Proteomes" id="UP000019149">
    <property type="component" value="Unassembled WGS sequence"/>
</dbReference>
<evidence type="ECO:0000259" key="15">
    <source>
        <dbReference type="PROSITE" id="PS50222"/>
    </source>
</evidence>
<organism evidence="16 17">
    <name type="scientific">Echinococcus granulosus</name>
    <name type="common">Hydatid tapeworm</name>
    <dbReference type="NCBI Taxonomy" id="6210"/>
    <lineage>
        <taxon>Eukaryota</taxon>
        <taxon>Metazoa</taxon>
        <taxon>Spiralia</taxon>
        <taxon>Lophotrochozoa</taxon>
        <taxon>Platyhelminthes</taxon>
        <taxon>Cestoda</taxon>
        <taxon>Eucestoda</taxon>
        <taxon>Cyclophyllidea</taxon>
        <taxon>Taeniidae</taxon>
        <taxon>Echinococcus</taxon>
        <taxon>Echinococcus granulosus group</taxon>
    </lineage>
</organism>
<feature type="domain" description="DH" evidence="13">
    <location>
        <begin position="1111"/>
        <end position="1295"/>
    </location>
</feature>
<dbReference type="Pfam" id="PF14604">
    <property type="entry name" value="SH3_9"/>
    <property type="match status" value="1"/>
</dbReference>
<dbReference type="SMART" id="SM00239">
    <property type="entry name" value="C2"/>
    <property type="match status" value="1"/>
</dbReference>
<dbReference type="PANTHER" id="PTHR46006">
    <property type="entry name" value="RHO GUANINE NUCLEOTIDE EXCHANGE FACTOR AT 64C, ISOFORM A"/>
    <property type="match status" value="1"/>
</dbReference>
<dbReference type="GO" id="GO:0005085">
    <property type="term" value="F:guanyl-nucleotide exchange factor activity"/>
    <property type="evidence" value="ECO:0007669"/>
    <property type="project" value="InterPro"/>
</dbReference>
<dbReference type="CDD" id="cd11839">
    <property type="entry name" value="SH3_Intersectin_4"/>
    <property type="match status" value="1"/>
</dbReference>
<evidence type="ECO:0000256" key="7">
    <source>
        <dbReference type="SAM" id="Coils"/>
    </source>
</evidence>
<protein>
    <submittedName>
        <fullName evidence="16">Intersectin-1</fullName>
    </submittedName>
</protein>
<dbReference type="FunFam" id="1.10.238.10:FF:000055">
    <property type="entry name" value="Intersectin-1 isoform 1"/>
    <property type="match status" value="1"/>
</dbReference>
<dbReference type="InterPro" id="IPR001452">
    <property type="entry name" value="SH3_domain"/>
</dbReference>
<dbReference type="KEGG" id="egl:EGR_07679"/>
<feature type="region of interest" description="Disordered" evidence="8">
    <location>
        <begin position="1069"/>
        <end position="1100"/>
    </location>
</feature>
<evidence type="ECO:0000256" key="4">
    <source>
        <dbReference type="ARBA" id="ARBA00022583"/>
    </source>
</evidence>
<keyword evidence="4" id="KW-0254">Endocytosis</keyword>
<feature type="domain" description="SH3" evidence="10">
    <location>
        <begin position="833"/>
        <end position="897"/>
    </location>
</feature>
<evidence type="ECO:0000256" key="5">
    <source>
        <dbReference type="ARBA" id="ARBA00022837"/>
    </source>
</evidence>
<dbReference type="PROSITE" id="PS50003">
    <property type="entry name" value="PH_DOMAIN"/>
    <property type="match status" value="1"/>
</dbReference>
<feature type="domain" description="EF-hand" evidence="15">
    <location>
        <begin position="185"/>
        <end position="220"/>
    </location>
</feature>
<dbReference type="Pfam" id="PF00018">
    <property type="entry name" value="SH3_1"/>
    <property type="match status" value="2"/>
</dbReference>
<feature type="domain" description="EH" evidence="14">
    <location>
        <begin position="152"/>
        <end position="241"/>
    </location>
</feature>
<dbReference type="PANTHER" id="PTHR46006:SF6">
    <property type="entry name" value="INTERSECTIN-2 ISOFORM X1"/>
    <property type="match status" value="1"/>
</dbReference>
<keyword evidence="9" id="KW-0472">Membrane</keyword>
<dbReference type="CDD" id="cd00174">
    <property type="entry name" value="SH3"/>
    <property type="match status" value="1"/>
</dbReference>
<dbReference type="SMART" id="SM00233">
    <property type="entry name" value="PH"/>
    <property type="match status" value="1"/>
</dbReference>
<feature type="region of interest" description="Disordered" evidence="8">
    <location>
        <begin position="241"/>
        <end position="266"/>
    </location>
</feature>
<feature type="compositionally biased region" description="Low complexity" evidence="8">
    <location>
        <begin position="125"/>
        <end position="136"/>
    </location>
</feature>
<feature type="compositionally biased region" description="Basic and acidic residues" evidence="8">
    <location>
        <begin position="253"/>
        <end position="266"/>
    </location>
</feature>
<comment type="subcellular location">
    <subcellularLocation>
        <location evidence="1">Cytoplasm</location>
    </subcellularLocation>
</comment>
<dbReference type="GO" id="GO:0006897">
    <property type="term" value="P:endocytosis"/>
    <property type="evidence" value="ECO:0007669"/>
    <property type="project" value="UniProtKB-KW"/>
</dbReference>
<keyword evidence="9" id="KW-1133">Transmembrane helix</keyword>
<accession>W6UH99</accession>
<evidence type="ECO:0000256" key="2">
    <source>
        <dbReference type="ARBA" id="ARBA00022443"/>
    </source>
</evidence>
<keyword evidence="9" id="KW-0812">Transmembrane</keyword>
<dbReference type="Pfam" id="PF00621">
    <property type="entry name" value="RhoGEF"/>
    <property type="match status" value="1"/>
</dbReference>
<dbReference type="PROSITE" id="PS50010">
    <property type="entry name" value="DH_2"/>
    <property type="match status" value="1"/>
</dbReference>
<dbReference type="InterPro" id="IPR036028">
    <property type="entry name" value="SH3-like_dom_sf"/>
</dbReference>
<dbReference type="InterPro" id="IPR035899">
    <property type="entry name" value="DBL_dom_sf"/>
</dbReference>
<dbReference type="Pfam" id="PF16652">
    <property type="entry name" value="PH_13"/>
    <property type="match status" value="1"/>
</dbReference>
<dbReference type="Pfam" id="PF07850">
    <property type="entry name" value="Renin_r"/>
    <property type="match status" value="1"/>
</dbReference>
<reference evidence="16 17" key="1">
    <citation type="journal article" date="2013" name="Nat. Genet.">
        <title>The genome of the hydatid tapeworm Echinococcus granulosus.</title>
        <authorList>
            <person name="Zheng H."/>
            <person name="Zhang W."/>
            <person name="Zhang L."/>
            <person name="Zhang Z."/>
            <person name="Li J."/>
            <person name="Lu G."/>
            <person name="Zhu Y."/>
            <person name="Wang Y."/>
            <person name="Huang Y."/>
            <person name="Liu J."/>
            <person name="Kang H."/>
            <person name="Chen J."/>
            <person name="Wang L."/>
            <person name="Chen A."/>
            <person name="Yu S."/>
            <person name="Gao Z."/>
            <person name="Jin L."/>
            <person name="Gu W."/>
            <person name="Wang Z."/>
            <person name="Zhao L."/>
            <person name="Shi B."/>
            <person name="Wen H."/>
            <person name="Lin R."/>
            <person name="Jones M.K."/>
            <person name="Brejova B."/>
            <person name="Vinar T."/>
            <person name="Zhao G."/>
            <person name="McManus D.P."/>
            <person name="Chen Z."/>
            <person name="Zhou Y."/>
            <person name="Wang S."/>
        </authorList>
    </citation>
    <scope>NUCLEOTIDE SEQUENCE [LARGE SCALE GENOMIC DNA]</scope>
</reference>
<dbReference type="Pfam" id="PF00168">
    <property type="entry name" value="C2"/>
    <property type="match status" value="1"/>
</dbReference>
<sequence>MVAHISVWSPVHFFPDDWNTWRITYEDRCKHDERFQFLRPINGYITGEQARTFFAHSKLPTLLLAKIWDLADLTADGQLDRREFSIAMFLIKKCLEGNGLPSQLPPSLLQEPQRFVPPTLPDRVNPPTTLTSNSSSGAGQIDSSEWSISAALRPKYKLQFNQNDRNKRGYLTGVEARGIFLKSNLPHSQLAAIWNLADVDRDGNLTCEEFCIAAYLIDQVLAGRRLPSTLPLTLMPSSLAQQGDLPKLTPIDGEQKEESEGRMTFEDKRMQNFLLGQAELDKRKQDLAEQLRQEEEQRREQARFESEKQEKIRQERERERQRQAEVEAERVRALEARRQEVATARLQAAREELRRRALDTEKLRVGALIKERARQIQALEQAKAHRASLEESAASQTTRREAVQSRVTAAQAEVEAQKTAILDLAAQRDTVERECRDLAEHVEAARAELHRWQREDEQLQRQLAPPPSVAVDITNTTEQQKTLRASLKQVQDSKRQLEQQLAQLETEVLRGGQTLASHRHSADELAKKRTLLATEVNALLATLLERRRTYRQQQHQRHKEHEAAAAAATAGKQNDVDAASSITSTALDAGPSEAYTALYAYTATRLDELTFAERDKIQIFINPPFEVCEGWLYGEMGGRRGLVPACYVKKASTDVDEVTPAATGDPFALPTTTSSATASTNPFPAFTGPVHQPNSLPLVEDTPMAFNGAKPLFTCLALYDFEAKLLGDLSLQIDDKVDVFVDNNGWYEGVSQRTGQRGLFPANHVQKLQPDTELSTTSGTTAQTFAFAIPTEEKRSAKISPSPPSSTVFINQEEQKGNEKKVEIDSAMITMSKTPELAVVVTPFIAQSSEQLSLNTGQYVKIRKRSSNGWWEGETQLRGQDRQIGWFPADYVRLVNANNASGELTTNKSVNFILQYFSLFYEVSRDTVDHHRRDQVIRKNCVMRKNQTAAASIEPALGPTPVVQELAADAAVAAPPPSTIEVERQSSGPCASTSTTTTTSADLALASMVQSMFAYKACQPDEMTFPEGALIEVLTHEEEGWWRGRIQSTGVEGLFPVNYVKPIQPDTATTAVSTPTASSSTAGVVSKPSAHQGDRATSRKTVVAAKDTRSTRQNTILEFIETERQYLRDLVEVKEKIIEGLKKLNVSERRLVQIFGKWTTLCDISEAFNKDFQERKTHLKRGHNDVIGDILIRHLPKCMVYREFCANQDLALNNLQKLCDEKPDVGTFLHSCERFMRVQAMPLSSYFLKPMQRITKYKLLIEKLLKYTPANHPDRSNLEQSFELASTVLAACNEAIRNRESFTQLQWLQDHVTFEGDNTSLGICGEDDKRLGEMEIEVGGERRRRLLLLSGTLFKVKSRKELTAFLFTDMLLLTQPVNLSASALPSGNFTLPLKPDATLVKANFKTYRRPISLAQINVTTAASVSPKQRRRSVFHNAISRSSLADLSSVVSGGSGSGIAKVTKETRSKRLSLANLRQHSFSLNNLSGASADVVESAEPTAFIITDDGDPNVRILVRAPTEALKIMWLQEIRKAAVEYQRYLNLFRNPFLSDIGKGSFFAAVMNLTVISATDLPMLGPNEDELPWPYCEASVCLRSKRTNVILSTRSPKWNSSLRFTVKDLTRDVVTLYVYSKNASSAAELLGKAEVQMPEIVEHCRGGETWKIILPLTLTNSDAMGASITVSFSLTENVACLGDEDFINVGPEVDPEYAVWFQLTFWFVVVFASVVWVVCCWLWNMDPGRDGIIYRLSVGKPKSE</sequence>
<dbReference type="Gene3D" id="2.30.29.30">
    <property type="entry name" value="Pleckstrin-homology domain (PH domain)/Phosphotyrosine-binding domain (PTB)"/>
    <property type="match status" value="1"/>
</dbReference>
<dbReference type="OrthoDB" id="2015333at2759"/>
<feature type="domain" description="SH3" evidence="10">
    <location>
        <begin position="590"/>
        <end position="653"/>
    </location>
</feature>
<dbReference type="InterPro" id="IPR051480">
    <property type="entry name" value="Endocytic_GEF_Adapter"/>
</dbReference>
<dbReference type="SUPFAM" id="SSF48065">
    <property type="entry name" value="DBL homology domain (DH-domain)"/>
    <property type="match status" value="1"/>
</dbReference>
<keyword evidence="2 6" id="KW-0728">SH3 domain</keyword>
<feature type="transmembrane region" description="Helical" evidence="9">
    <location>
        <begin position="1708"/>
        <end position="1734"/>
    </location>
</feature>
<gene>
    <name evidence="16" type="ORF">EGR_07679</name>
</gene>
<dbReference type="STRING" id="6210.W6UH99"/>